<evidence type="ECO:0000313" key="9">
    <source>
        <dbReference type="EMBL" id="GCB27796.1"/>
    </source>
</evidence>
<dbReference type="Proteomes" id="UP000286921">
    <property type="component" value="Unassembled WGS sequence"/>
</dbReference>
<dbReference type="SMART" id="SM01041">
    <property type="entry name" value="BRO1"/>
    <property type="match status" value="1"/>
</dbReference>
<comment type="subcellular location">
    <subcellularLocation>
        <location evidence="1">Nucleus</location>
    </subcellularLocation>
</comment>
<feature type="compositionally biased region" description="Low complexity" evidence="7">
    <location>
        <begin position="193"/>
        <end position="205"/>
    </location>
</feature>
<sequence>MSGSSLHNALLRPPIIQILRAAGFHATRPSVLDTLADLTAQYIMILASSATTHAANAHPHDPVPVLEDIYQALQDAGALRPQLREWEEDWQGEEDMRGLEGFLSWFTGPANREIRRIAGFVPSEGDMVDADALEKEDFLTALKKKHSKTGEESRYAGTVLGKNADEHPIIIEGGAPSLQDWGSQMRSRAPYMADSDSSGVSSAPSNLSDGEGMDTGCHNSGTEQAGFTIIHRVRKQHLRLQTCAKKAIGTNFEGWKDHPANEIMYLQHISVPMQTSFLAAAEIFTSSNSPPALLFLLHSSFNTPITTTITMVYAFTLPSTSHLSFQTFLTSSTHPSLPQAATTARHALRQALKAHKRLPRGPQQDAHLQTLLTTITSYLPYLLALSNALSSKPGDTSPTEEIEITLRTEIISAWRPTLTNPTTTLSLKQRPTTTRIQGQGLDFEIAFVLSTLSYVLNSLARIGVTRTLYASTTPTPEQRTAAIQTATKHLLQASAVHSLLASSPSFATAAHSICNNNKNGTSTLPDLDPATQAALSCLALAEATLLAVLKDDSYVAACIQARNPNDKDWMVRAPEIPKVRAHLFARLCIRAAEYAEQAAAGLGSVRSEGRMGIDDDLLGYTRVLGRVARARACRFFGVDAELSGKIGEGIAWLRAAKGALGVRGAGTAAAETKETNTKSRTGLSRLKQGWMERREERRMEKDAGSRDRMEKGELGPGDNAGREEESRVIEMLETKWVRMNDTINTQLIPPSTDLLANLPSGRDIHSAPAPYKIHSLDEEQLVRMRAPPAEDDFGPGSDVEDSDEEAASVARVYTPGTVPERSDSAYY</sequence>
<evidence type="ECO:0000256" key="6">
    <source>
        <dbReference type="ARBA" id="ARBA00023242"/>
    </source>
</evidence>
<feature type="region of interest" description="Disordered" evidence="7">
    <location>
        <begin position="189"/>
        <end position="220"/>
    </location>
</feature>
<proteinExistence type="inferred from homology"/>
<evidence type="ECO:0000313" key="10">
    <source>
        <dbReference type="Proteomes" id="UP000286921"/>
    </source>
</evidence>
<evidence type="ECO:0000256" key="1">
    <source>
        <dbReference type="ARBA" id="ARBA00004123"/>
    </source>
</evidence>
<accession>A0A401L8F0</accession>
<dbReference type="InterPro" id="IPR006565">
    <property type="entry name" value="BTP"/>
</dbReference>
<dbReference type="Gene3D" id="1.10.20.10">
    <property type="entry name" value="Histone, subunit A"/>
    <property type="match status" value="1"/>
</dbReference>
<feature type="compositionally biased region" description="Basic and acidic residues" evidence="7">
    <location>
        <begin position="690"/>
        <end position="713"/>
    </location>
</feature>
<dbReference type="EMBL" id="BDHI01000029">
    <property type="protein sequence ID" value="GCB27796.1"/>
    <property type="molecule type" value="Genomic_DNA"/>
</dbReference>
<evidence type="ECO:0000256" key="4">
    <source>
        <dbReference type="ARBA" id="ARBA00023015"/>
    </source>
</evidence>
<feature type="region of interest" description="Disordered" evidence="7">
    <location>
        <begin position="784"/>
        <end position="827"/>
    </location>
</feature>
<name>A0A401L8F0_ASPAW</name>
<feature type="compositionally biased region" description="Acidic residues" evidence="7">
    <location>
        <begin position="789"/>
        <end position="806"/>
    </location>
</feature>
<comment type="similarity">
    <text evidence="2">Belongs to the palC family.</text>
</comment>
<dbReference type="SMART" id="SM00576">
    <property type="entry name" value="BTP"/>
    <property type="match status" value="1"/>
</dbReference>
<organism evidence="9 10">
    <name type="scientific">Aspergillus awamori</name>
    <name type="common">Black koji mold</name>
    <dbReference type="NCBI Taxonomy" id="105351"/>
    <lineage>
        <taxon>Eukaryota</taxon>
        <taxon>Fungi</taxon>
        <taxon>Dikarya</taxon>
        <taxon>Ascomycota</taxon>
        <taxon>Pezizomycotina</taxon>
        <taxon>Eurotiomycetes</taxon>
        <taxon>Eurotiomycetidae</taxon>
        <taxon>Eurotiales</taxon>
        <taxon>Aspergillaceae</taxon>
        <taxon>Aspergillus</taxon>
    </lineage>
</organism>
<dbReference type="InterPro" id="IPR037505">
    <property type="entry name" value="pH-resp_palC"/>
</dbReference>
<dbReference type="InterPro" id="IPR004328">
    <property type="entry name" value="BRO1_dom"/>
</dbReference>
<feature type="region of interest" description="Disordered" evidence="7">
    <location>
        <begin position="690"/>
        <end position="725"/>
    </location>
</feature>
<dbReference type="AlphaFoldDB" id="A0A401L8F0"/>
<dbReference type="PANTHER" id="PTHR40463">
    <property type="entry name" value="PH-RESPONSE REGULATOR PROTEIN PALC"/>
    <property type="match status" value="1"/>
</dbReference>
<dbReference type="InterPro" id="IPR009072">
    <property type="entry name" value="Histone-fold"/>
</dbReference>
<keyword evidence="10" id="KW-1185">Reference proteome</keyword>
<evidence type="ECO:0000256" key="2">
    <source>
        <dbReference type="ARBA" id="ARBA00010997"/>
    </source>
</evidence>
<keyword evidence="4" id="KW-0805">Transcription regulation</keyword>
<dbReference type="GO" id="GO:0005634">
    <property type="term" value="C:nucleus"/>
    <property type="evidence" value="ECO:0007669"/>
    <property type="project" value="UniProtKB-SubCell"/>
</dbReference>
<dbReference type="GO" id="GO:0071467">
    <property type="term" value="P:cellular response to pH"/>
    <property type="evidence" value="ECO:0007669"/>
    <property type="project" value="InterPro"/>
</dbReference>
<gene>
    <name evidence="9" type="ORF">AAWM_10681</name>
</gene>
<reference evidence="9 10" key="1">
    <citation type="submission" date="2016-09" db="EMBL/GenBank/DDBJ databases">
        <title>Aspergillus awamori IFM 58123T.</title>
        <authorList>
            <person name="Kusuya Y."/>
            <person name="Shimizu M."/>
            <person name="Takahashi H."/>
            <person name="Yaguchi T."/>
        </authorList>
    </citation>
    <scope>NUCLEOTIDE SEQUENCE [LARGE SCALE GENOMIC DNA]</scope>
    <source>
        <strain evidence="9 10">IFM 58123</strain>
    </source>
</reference>
<dbReference type="FunFam" id="1.25.40.280:FF:000005">
    <property type="entry name" value="pH-response regulator protein palC"/>
    <property type="match status" value="1"/>
</dbReference>
<feature type="domain" description="BRO1" evidence="8">
    <location>
        <begin position="311"/>
        <end position="771"/>
    </location>
</feature>
<dbReference type="PROSITE" id="PS51180">
    <property type="entry name" value="BRO1"/>
    <property type="match status" value="1"/>
</dbReference>
<protein>
    <recommendedName>
        <fullName evidence="3">pH-response regulator protein palC</fullName>
    </recommendedName>
</protein>
<keyword evidence="6" id="KW-0539">Nucleus</keyword>
<comment type="caution">
    <text evidence="9">The sequence shown here is derived from an EMBL/GenBank/DDBJ whole genome shotgun (WGS) entry which is preliminary data.</text>
</comment>
<dbReference type="STRING" id="105351.A0A401L8F0"/>
<dbReference type="PANTHER" id="PTHR40463:SF1">
    <property type="entry name" value="PH-RESPONSE REGULATOR PROTEIN PALC"/>
    <property type="match status" value="1"/>
</dbReference>
<evidence type="ECO:0000256" key="5">
    <source>
        <dbReference type="ARBA" id="ARBA00023163"/>
    </source>
</evidence>
<dbReference type="InterPro" id="IPR038499">
    <property type="entry name" value="BRO1_sf"/>
</dbReference>
<evidence type="ECO:0000259" key="8">
    <source>
        <dbReference type="PROSITE" id="PS51180"/>
    </source>
</evidence>
<keyword evidence="5" id="KW-0804">Transcription</keyword>
<evidence type="ECO:0000256" key="3">
    <source>
        <dbReference type="ARBA" id="ARBA00022193"/>
    </source>
</evidence>
<dbReference type="CDD" id="cd00076">
    <property type="entry name" value="HFD_SF"/>
    <property type="match status" value="1"/>
</dbReference>
<dbReference type="Gene3D" id="1.25.40.280">
    <property type="entry name" value="alix/aip1 like domains"/>
    <property type="match status" value="1"/>
</dbReference>
<dbReference type="Pfam" id="PF07524">
    <property type="entry name" value="Bromo_TP"/>
    <property type="match status" value="1"/>
</dbReference>
<dbReference type="GO" id="GO:0005886">
    <property type="term" value="C:plasma membrane"/>
    <property type="evidence" value="ECO:0007669"/>
    <property type="project" value="TreeGrafter"/>
</dbReference>
<dbReference type="GO" id="GO:0046982">
    <property type="term" value="F:protein heterodimerization activity"/>
    <property type="evidence" value="ECO:0007669"/>
    <property type="project" value="InterPro"/>
</dbReference>
<evidence type="ECO:0000256" key="7">
    <source>
        <dbReference type="SAM" id="MobiDB-lite"/>
    </source>
</evidence>